<dbReference type="InterPro" id="IPR026902">
    <property type="entry name" value="RnfC_N"/>
</dbReference>
<evidence type="ECO:0000313" key="11">
    <source>
        <dbReference type="EMBL" id="SET22974.1"/>
    </source>
</evidence>
<feature type="binding site" evidence="8">
    <location>
        <position position="436"/>
    </location>
    <ligand>
        <name>[4Fe-4S] cluster</name>
        <dbReference type="ChEBI" id="CHEBI:49883"/>
        <label>2</label>
    </ligand>
</feature>
<dbReference type="Gene3D" id="3.40.50.11540">
    <property type="entry name" value="NADH-ubiquinone oxidoreductase 51kDa subunit"/>
    <property type="match status" value="1"/>
</dbReference>
<dbReference type="PROSITE" id="PS00198">
    <property type="entry name" value="4FE4S_FER_1"/>
    <property type="match status" value="1"/>
</dbReference>
<dbReference type="GO" id="GO:0022900">
    <property type="term" value="P:electron transport chain"/>
    <property type="evidence" value="ECO:0007669"/>
    <property type="project" value="UniProtKB-UniRule"/>
</dbReference>
<evidence type="ECO:0000313" key="12">
    <source>
        <dbReference type="Proteomes" id="UP000242642"/>
    </source>
</evidence>
<dbReference type="AlphaFoldDB" id="A0A1I0CTD2"/>
<dbReference type="RefSeq" id="WP_245711048.1">
    <property type="nucleotide sequence ID" value="NZ_FOHV01000012.1"/>
</dbReference>
<dbReference type="Proteomes" id="UP000242642">
    <property type="component" value="Unassembled WGS sequence"/>
</dbReference>
<dbReference type="GO" id="GO:0009055">
    <property type="term" value="F:electron transfer activity"/>
    <property type="evidence" value="ECO:0007669"/>
    <property type="project" value="InterPro"/>
</dbReference>
<dbReference type="Pfam" id="PF13375">
    <property type="entry name" value="RnfC_N"/>
    <property type="match status" value="1"/>
</dbReference>
<dbReference type="PANTHER" id="PTHR43034">
    <property type="entry name" value="ION-TRANSLOCATING OXIDOREDUCTASE COMPLEX SUBUNIT C"/>
    <property type="match status" value="1"/>
</dbReference>
<evidence type="ECO:0000256" key="7">
    <source>
        <dbReference type="ARBA" id="ARBA00023014"/>
    </source>
</evidence>
<dbReference type="SUPFAM" id="SSF142019">
    <property type="entry name" value="Nqo1 FMN-binding domain-like"/>
    <property type="match status" value="1"/>
</dbReference>
<evidence type="ECO:0000259" key="10">
    <source>
        <dbReference type="PROSITE" id="PS51379"/>
    </source>
</evidence>
<comment type="subunit">
    <text evidence="8">The complex is composed of six subunits: RnfA, RnfB, RnfC, RnfD, RnfE and RnfG.</text>
</comment>
<dbReference type="GO" id="GO:0046872">
    <property type="term" value="F:metal ion binding"/>
    <property type="evidence" value="ECO:0007669"/>
    <property type="project" value="UniProtKB-KW"/>
</dbReference>
<comment type="function">
    <text evidence="8">Part of a membrane-bound complex that couples electron transfer with translocation of ions across the membrane.</text>
</comment>
<dbReference type="STRING" id="1123402.SAMN02583745_01729"/>
<evidence type="ECO:0000256" key="3">
    <source>
        <dbReference type="ARBA" id="ARBA00022723"/>
    </source>
</evidence>
<feature type="binding site" evidence="8">
    <location>
        <position position="400"/>
    </location>
    <ligand>
        <name>[4Fe-4S] cluster</name>
        <dbReference type="ChEBI" id="CHEBI:49883"/>
        <label>1</label>
    </ligand>
</feature>
<keyword evidence="9" id="KW-0175">Coiled coil</keyword>
<dbReference type="InterPro" id="IPR017900">
    <property type="entry name" value="4Fe4S_Fe_S_CS"/>
</dbReference>
<feature type="domain" description="4Fe-4S ferredoxin-type" evidence="10">
    <location>
        <begin position="384"/>
        <end position="414"/>
    </location>
</feature>
<dbReference type="EC" id="7.-.-.-" evidence="8"/>
<dbReference type="GO" id="GO:0051539">
    <property type="term" value="F:4 iron, 4 sulfur cluster binding"/>
    <property type="evidence" value="ECO:0007669"/>
    <property type="project" value="UniProtKB-KW"/>
</dbReference>
<keyword evidence="8" id="KW-0472">Membrane</keyword>
<dbReference type="InterPro" id="IPR011538">
    <property type="entry name" value="Nuo51_FMN-bd"/>
</dbReference>
<dbReference type="PROSITE" id="PS51379">
    <property type="entry name" value="4FE4S_FER_2"/>
    <property type="match status" value="2"/>
</dbReference>
<feature type="binding site" evidence="8">
    <location>
        <position position="404"/>
    </location>
    <ligand>
        <name>[4Fe-4S] cluster</name>
        <dbReference type="ChEBI" id="CHEBI:49883"/>
        <label>2</label>
    </ligand>
</feature>
<comment type="subcellular location">
    <subcellularLocation>
        <location evidence="8">Cell inner membrane</location>
        <topology evidence="8">Peripheral membrane protein</topology>
    </subcellularLocation>
</comment>
<dbReference type="NCBIfam" id="NF003454">
    <property type="entry name" value="PRK05035.1"/>
    <property type="match status" value="1"/>
</dbReference>
<evidence type="ECO:0000256" key="4">
    <source>
        <dbReference type="ARBA" id="ARBA00022737"/>
    </source>
</evidence>
<name>A0A1I0CTD2_9GAMM</name>
<proteinExistence type="inferred from homology"/>
<feature type="binding site" evidence="8">
    <location>
        <position position="433"/>
    </location>
    <ligand>
        <name>[4Fe-4S] cluster</name>
        <dbReference type="ChEBI" id="CHEBI:49883"/>
        <label>2</label>
    </ligand>
</feature>
<evidence type="ECO:0000256" key="2">
    <source>
        <dbReference type="ARBA" id="ARBA00022485"/>
    </source>
</evidence>
<keyword evidence="4 8" id="KW-0677">Repeat</keyword>
<dbReference type="GO" id="GO:0005886">
    <property type="term" value="C:plasma membrane"/>
    <property type="evidence" value="ECO:0007669"/>
    <property type="project" value="UniProtKB-SubCell"/>
</dbReference>
<gene>
    <name evidence="8" type="primary">rnfC</name>
    <name evidence="11" type="ORF">SAMN02583745_01729</name>
</gene>
<keyword evidence="12" id="KW-1185">Reference proteome</keyword>
<keyword evidence="8" id="KW-1003">Cell membrane</keyword>
<protein>
    <recommendedName>
        <fullName evidence="8">Ion-translocating oxidoreductase complex subunit C</fullName>
        <ecNumber evidence="8">7.-.-.-</ecNumber>
    </recommendedName>
    <alternativeName>
        <fullName evidence="8">Rnf electron transport complex subunit C</fullName>
    </alternativeName>
</protein>
<feature type="binding site" evidence="8">
    <location>
        <position position="397"/>
    </location>
    <ligand>
        <name>[4Fe-4S] cluster</name>
        <dbReference type="ChEBI" id="CHEBI:49883"/>
        <label>1</label>
    </ligand>
</feature>
<evidence type="ECO:0000256" key="8">
    <source>
        <dbReference type="HAMAP-Rule" id="MF_00461"/>
    </source>
</evidence>
<dbReference type="InterPro" id="IPR010208">
    <property type="entry name" value="Ion_transpt_RnfC/RsxC"/>
</dbReference>
<reference evidence="12" key="1">
    <citation type="submission" date="2016-10" db="EMBL/GenBank/DDBJ databases">
        <authorList>
            <person name="Varghese N."/>
            <person name="Submissions S."/>
        </authorList>
    </citation>
    <scope>NUCLEOTIDE SEQUENCE [LARGE SCALE GENOMIC DNA]</scope>
    <source>
        <strain evidence="12">DSM 18579</strain>
    </source>
</reference>
<evidence type="ECO:0000256" key="1">
    <source>
        <dbReference type="ARBA" id="ARBA00022448"/>
    </source>
</evidence>
<keyword evidence="3 8" id="KW-0479">Metal-binding</keyword>
<keyword evidence="7 8" id="KW-0411">Iron-sulfur</keyword>
<keyword evidence="8" id="KW-1278">Translocase</keyword>
<dbReference type="NCBIfam" id="TIGR01945">
    <property type="entry name" value="rnfC"/>
    <property type="match status" value="1"/>
</dbReference>
<keyword evidence="1 8" id="KW-0813">Transport</keyword>
<keyword evidence="2 8" id="KW-0004">4Fe-4S</keyword>
<dbReference type="SUPFAM" id="SSF46548">
    <property type="entry name" value="alpha-helical ferredoxin"/>
    <property type="match status" value="1"/>
</dbReference>
<dbReference type="InterPro" id="IPR037225">
    <property type="entry name" value="Nuo51_FMN-bd_sf"/>
</dbReference>
<dbReference type="Pfam" id="PF12838">
    <property type="entry name" value="Fer4_7"/>
    <property type="match status" value="1"/>
</dbReference>
<dbReference type="Pfam" id="PF01512">
    <property type="entry name" value="Complex1_51K"/>
    <property type="match status" value="1"/>
</dbReference>
<dbReference type="PANTHER" id="PTHR43034:SF2">
    <property type="entry name" value="ION-TRANSLOCATING OXIDOREDUCTASE COMPLEX SUBUNIT C"/>
    <property type="match status" value="1"/>
</dbReference>
<sequence>MFLFKTLNEYKINRKQKSGKMIADFHGGVHPPENKSPANLHEIKRLPLVDFYSIPLSQHIGNESEIIVQAGQHVLKGEPLTVGLGNQVPIHAPTSGIIKGIVKQPSATYFSEETLAILLESDKQDKPYAYDEFNYLTAKPEEIVEQIHLKGIVGLGGAGFPTAIKLNHQQDGIEIDTLIINAAECEPFISADDRLMREHSEELIRGLDIVRKILHPKLILIGIEDNKPEAISSLESALENTRIDLIRLATKVIVIPTKYPSGGAKQLVTLLTGKEIPSGKHASDIGISMLNVGTLFAIKRAIVDREPLIERVVTLAGQNFIEPANYWVRIGTPIKSLLKQVYYDFDKHEQLPIIMGGPMMGYPINLLSSVVKTTNCLLARSSLEIGEVKKEQPCIRCGECAAVCPAQLLPQQLFWYAQGREHDKSKEYNLFDCIECGACEYVCPSHIPLVHYYKIEKQLIRKTDAEEKLAAEAKARYETKLARLEAEKIAREARHKQISTEINEKDKSAIEAAIARVKAKKTVEKQIGTLNEAPSIGGEIDNNIQASQVDERQNKVQAAIERARAKKTQLNNKDITPRSEDPLQGNIATLDEGKMLPEKMEIVDPRKLAVAAALERAKAKRTHKAAIDNAPLNSSILDDSATRNSSNLGGDFETEVPSKVEIDPRKAKVQEAIERAKAKRTINAEIVNNQLSERDELKQSEHINTQNIDDKANSDIKTAKELAIEAALARAKARKSKSTDAN</sequence>
<evidence type="ECO:0000256" key="9">
    <source>
        <dbReference type="SAM" id="Coils"/>
    </source>
</evidence>
<dbReference type="InterPro" id="IPR017896">
    <property type="entry name" value="4Fe4S_Fe-S-bd"/>
</dbReference>
<feature type="domain" description="4Fe-4S ferredoxin-type" evidence="10">
    <location>
        <begin position="424"/>
        <end position="453"/>
    </location>
</feature>
<comment type="similarity">
    <text evidence="8">Belongs to the 4Fe4S bacterial-type ferredoxin family. RnfC subfamily.</text>
</comment>
<organism evidence="11 12">
    <name type="scientific">Thorsellia anophelis DSM 18579</name>
    <dbReference type="NCBI Taxonomy" id="1123402"/>
    <lineage>
        <taxon>Bacteria</taxon>
        <taxon>Pseudomonadati</taxon>
        <taxon>Pseudomonadota</taxon>
        <taxon>Gammaproteobacteria</taxon>
        <taxon>Enterobacterales</taxon>
        <taxon>Thorselliaceae</taxon>
        <taxon>Thorsellia</taxon>
    </lineage>
</organism>
<keyword evidence="6 8" id="KW-0408">Iron</keyword>
<dbReference type="HAMAP" id="MF_00461">
    <property type="entry name" value="RsxC_RnfC"/>
    <property type="match status" value="1"/>
</dbReference>
<feature type="coiled-coil region" evidence="9">
    <location>
        <begin position="467"/>
        <end position="494"/>
    </location>
</feature>
<accession>A0A1I0CTD2</accession>
<feature type="binding site" evidence="8">
    <location>
        <position position="394"/>
    </location>
    <ligand>
        <name>[4Fe-4S] cluster</name>
        <dbReference type="ChEBI" id="CHEBI:49883"/>
        <label>1</label>
    </ligand>
</feature>
<dbReference type="EMBL" id="FOHV01000012">
    <property type="protein sequence ID" value="SET22974.1"/>
    <property type="molecule type" value="Genomic_DNA"/>
</dbReference>
<feature type="binding site" evidence="8">
    <location>
        <position position="439"/>
    </location>
    <ligand>
        <name>[4Fe-4S] cluster</name>
        <dbReference type="ChEBI" id="CHEBI:49883"/>
        <label>2</label>
    </ligand>
</feature>
<evidence type="ECO:0000256" key="6">
    <source>
        <dbReference type="ARBA" id="ARBA00023004"/>
    </source>
</evidence>
<feature type="binding site" evidence="8">
    <location>
        <position position="443"/>
    </location>
    <ligand>
        <name>[4Fe-4S] cluster</name>
        <dbReference type="ChEBI" id="CHEBI:49883"/>
        <label>1</label>
    </ligand>
</feature>
<keyword evidence="8" id="KW-0997">Cell inner membrane</keyword>
<comment type="cofactor">
    <cofactor evidence="8">
        <name>[4Fe-4S] cluster</name>
        <dbReference type="ChEBI" id="CHEBI:49883"/>
    </cofactor>
    <text evidence="8">Binds 2 [4Fe-4S] clusters per subunit.</text>
</comment>
<evidence type="ECO:0000256" key="5">
    <source>
        <dbReference type="ARBA" id="ARBA00022982"/>
    </source>
</evidence>
<keyword evidence="5 8" id="KW-0249">Electron transport</keyword>
<dbReference type="Gene3D" id="3.30.70.20">
    <property type="match status" value="1"/>
</dbReference>